<dbReference type="Proteomes" id="UP001151760">
    <property type="component" value="Unassembled WGS sequence"/>
</dbReference>
<evidence type="ECO:0000313" key="1">
    <source>
        <dbReference type="EMBL" id="GJS85565.1"/>
    </source>
</evidence>
<dbReference type="EMBL" id="BQNB010011059">
    <property type="protein sequence ID" value="GJS85565.1"/>
    <property type="molecule type" value="Genomic_DNA"/>
</dbReference>
<name>A0ABQ4Z6W6_9ASTR</name>
<evidence type="ECO:0008006" key="3">
    <source>
        <dbReference type="Google" id="ProtNLM"/>
    </source>
</evidence>
<proteinExistence type="predicted"/>
<evidence type="ECO:0000313" key="2">
    <source>
        <dbReference type="Proteomes" id="UP001151760"/>
    </source>
</evidence>
<keyword evidence="2" id="KW-1185">Reference proteome</keyword>
<reference evidence="1" key="2">
    <citation type="submission" date="2022-01" db="EMBL/GenBank/DDBJ databases">
        <authorList>
            <person name="Yamashiro T."/>
            <person name="Shiraishi A."/>
            <person name="Satake H."/>
            <person name="Nakayama K."/>
        </authorList>
    </citation>
    <scope>NUCLEOTIDE SEQUENCE</scope>
</reference>
<sequence>MLRRNIGDSLRRKRCDDSFLCWSMLRRNPSGILHRKVPWALHFGAVLIMQMLYYFVNNIHVVYAKLLWEGFHYSLRNPTTMIPYLRFTKLIVSHYMTTFPKISRRAYDRYHNLADDVMIKSIFNSGKSKDVVGMKIIDWMITDEMKHMENYRLYA</sequence>
<organism evidence="1 2">
    <name type="scientific">Tanacetum coccineum</name>
    <dbReference type="NCBI Taxonomy" id="301880"/>
    <lineage>
        <taxon>Eukaryota</taxon>
        <taxon>Viridiplantae</taxon>
        <taxon>Streptophyta</taxon>
        <taxon>Embryophyta</taxon>
        <taxon>Tracheophyta</taxon>
        <taxon>Spermatophyta</taxon>
        <taxon>Magnoliopsida</taxon>
        <taxon>eudicotyledons</taxon>
        <taxon>Gunneridae</taxon>
        <taxon>Pentapetalae</taxon>
        <taxon>asterids</taxon>
        <taxon>campanulids</taxon>
        <taxon>Asterales</taxon>
        <taxon>Asteraceae</taxon>
        <taxon>Asteroideae</taxon>
        <taxon>Anthemideae</taxon>
        <taxon>Anthemidinae</taxon>
        <taxon>Tanacetum</taxon>
    </lineage>
</organism>
<gene>
    <name evidence="1" type="ORF">Tco_0752106</name>
</gene>
<accession>A0ABQ4Z6W6</accession>
<comment type="caution">
    <text evidence="1">The sequence shown here is derived from an EMBL/GenBank/DDBJ whole genome shotgun (WGS) entry which is preliminary data.</text>
</comment>
<reference evidence="1" key="1">
    <citation type="journal article" date="2022" name="Int. J. Mol. Sci.">
        <title>Draft Genome of Tanacetum Coccineum: Genomic Comparison of Closely Related Tanacetum-Family Plants.</title>
        <authorList>
            <person name="Yamashiro T."/>
            <person name="Shiraishi A."/>
            <person name="Nakayama K."/>
            <person name="Satake H."/>
        </authorList>
    </citation>
    <scope>NUCLEOTIDE SEQUENCE</scope>
</reference>
<protein>
    <recommendedName>
        <fullName evidence="3">Alternative oxidase</fullName>
    </recommendedName>
</protein>